<dbReference type="EMBL" id="OOIP01000001">
    <property type="protein sequence ID" value="SPO35059.1"/>
    <property type="molecule type" value="Genomic_DNA"/>
</dbReference>
<feature type="region of interest" description="Disordered" evidence="1">
    <location>
        <begin position="123"/>
        <end position="178"/>
    </location>
</feature>
<feature type="compositionally biased region" description="Pro residues" evidence="1">
    <location>
        <begin position="157"/>
        <end position="168"/>
    </location>
</feature>
<protein>
    <submittedName>
        <fullName evidence="2">Uncharacterized protein</fullName>
    </submittedName>
</protein>
<accession>A0A5C3EVA2</accession>
<keyword evidence="3" id="KW-1185">Reference proteome</keyword>
<sequence length="178" mass="18459">MSNGGTPGATEATSGRARLGWCRSWSGGHAEQAWLGMHNAASTADPSSLACHLGSGEKGRRVLGSIDDSALYMYFGQGRAPRGWSAVCAGTPVRLVSAAAIGTGPKWKTAAAAAAVKGRRDVDPQLPLRPRTWRPSAASYPLSAEPKLRSSMCLAPSAPPARAVPPVPANSNPQPFFP</sequence>
<reference evidence="2 3" key="1">
    <citation type="submission" date="2018-03" db="EMBL/GenBank/DDBJ databases">
        <authorList>
            <person name="Guldener U."/>
        </authorList>
    </citation>
    <scope>NUCLEOTIDE SEQUENCE [LARGE SCALE GENOMIC DNA]</scope>
    <source>
        <strain evidence="2 3">DAOM196992</strain>
    </source>
</reference>
<feature type="compositionally biased region" description="Low complexity" evidence="1">
    <location>
        <begin position="169"/>
        <end position="178"/>
    </location>
</feature>
<evidence type="ECO:0000313" key="2">
    <source>
        <dbReference type="EMBL" id="SPO35059.1"/>
    </source>
</evidence>
<evidence type="ECO:0000256" key="1">
    <source>
        <dbReference type="SAM" id="MobiDB-lite"/>
    </source>
</evidence>
<gene>
    <name evidence="2" type="ORF">PSFLO_00530</name>
</gene>
<evidence type="ECO:0000313" key="3">
    <source>
        <dbReference type="Proteomes" id="UP000323386"/>
    </source>
</evidence>
<dbReference type="Proteomes" id="UP000323386">
    <property type="component" value="Unassembled WGS sequence"/>
</dbReference>
<proteinExistence type="predicted"/>
<dbReference type="AlphaFoldDB" id="A0A5C3EVA2"/>
<organism evidence="2 3">
    <name type="scientific">Pseudozyma flocculosa</name>
    <dbReference type="NCBI Taxonomy" id="84751"/>
    <lineage>
        <taxon>Eukaryota</taxon>
        <taxon>Fungi</taxon>
        <taxon>Dikarya</taxon>
        <taxon>Basidiomycota</taxon>
        <taxon>Ustilaginomycotina</taxon>
        <taxon>Ustilaginomycetes</taxon>
        <taxon>Ustilaginales</taxon>
        <taxon>Ustilaginaceae</taxon>
        <taxon>Pseudozyma</taxon>
    </lineage>
</organism>
<name>A0A5C3EVA2_9BASI</name>